<dbReference type="PRINTS" id="PR00064">
    <property type="entry name" value="RIBOSOMALL35"/>
</dbReference>
<evidence type="ECO:0000313" key="9">
    <source>
        <dbReference type="Proteomes" id="UP000034022"/>
    </source>
</evidence>
<dbReference type="SUPFAM" id="SSF143034">
    <property type="entry name" value="L35p-like"/>
    <property type="match status" value="1"/>
</dbReference>
<accession>A0A0G0K463</accession>
<evidence type="ECO:0000256" key="2">
    <source>
        <dbReference type="ARBA" id="ARBA00022980"/>
    </source>
</evidence>
<dbReference type="FunFam" id="4.10.410.60:FF:000001">
    <property type="entry name" value="50S ribosomal protein L35"/>
    <property type="match status" value="1"/>
</dbReference>
<evidence type="ECO:0000256" key="1">
    <source>
        <dbReference type="ARBA" id="ARBA00006598"/>
    </source>
</evidence>
<dbReference type="GO" id="GO:0015934">
    <property type="term" value="C:large ribosomal subunit"/>
    <property type="evidence" value="ECO:0007669"/>
    <property type="project" value="TreeGrafter"/>
</dbReference>
<dbReference type="Gene3D" id="4.10.410.60">
    <property type="match status" value="1"/>
</dbReference>
<name>A0A0G0K463_9BACT</name>
<evidence type="ECO:0000256" key="5">
    <source>
        <dbReference type="HAMAP-Rule" id="MF_00514"/>
    </source>
</evidence>
<evidence type="ECO:0000256" key="4">
    <source>
        <dbReference type="ARBA" id="ARBA00071664"/>
    </source>
</evidence>
<reference evidence="8 9" key="1">
    <citation type="journal article" date="2015" name="Nature">
        <title>rRNA introns, odd ribosomes, and small enigmatic genomes across a large radiation of phyla.</title>
        <authorList>
            <person name="Brown C.T."/>
            <person name="Hug L.A."/>
            <person name="Thomas B.C."/>
            <person name="Sharon I."/>
            <person name="Castelle C.J."/>
            <person name="Singh A."/>
            <person name="Wilkins M.J."/>
            <person name="Williams K.H."/>
            <person name="Banfield J.F."/>
        </authorList>
    </citation>
    <scope>NUCLEOTIDE SEQUENCE [LARGE SCALE GENOMIC DNA]</scope>
</reference>
<dbReference type="Proteomes" id="UP000034022">
    <property type="component" value="Unassembled WGS sequence"/>
</dbReference>
<comment type="caution">
    <text evidence="8">The sequence shown here is derived from an EMBL/GenBank/DDBJ whole genome shotgun (WGS) entry which is preliminary data.</text>
</comment>
<dbReference type="EMBL" id="LBUU01000006">
    <property type="protein sequence ID" value="KKQ70220.1"/>
    <property type="molecule type" value="Genomic_DNA"/>
</dbReference>
<dbReference type="InterPro" id="IPR001706">
    <property type="entry name" value="Ribosomal_bL35"/>
</dbReference>
<dbReference type="InterPro" id="IPR021137">
    <property type="entry name" value="Ribosomal_bL35-like"/>
</dbReference>
<dbReference type="InterPro" id="IPR037229">
    <property type="entry name" value="Ribosomal_bL35_sf"/>
</dbReference>
<feature type="compositionally biased region" description="Basic residues" evidence="7">
    <location>
        <begin position="1"/>
        <end position="11"/>
    </location>
</feature>
<dbReference type="AlphaFoldDB" id="A0A0G0K463"/>
<dbReference type="GO" id="GO:0003735">
    <property type="term" value="F:structural constituent of ribosome"/>
    <property type="evidence" value="ECO:0007669"/>
    <property type="project" value="InterPro"/>
</dbReference>
<evidence type="ECO:0000256" key="7">
    <source>
        <dbReference type="SAM" id="MobiDB-lite"/>
    </source>
</evidence>
<evidence type="ECO:0000256" key="6">
    <source>
        <dbReference type="RuleBase" id="RU000568"/>
    </source>
</evidence>
<feature type="region of interest" description="Disordered" evidence="7">
    <location>
        <begin position="1"/>
        <end position="65"/>
    </location>
</feature>
<dbReference type="PANTHER" id="PTHR33343">
    <property type="entry name" value="54S RIBOSOMAL PROTEIN BL35M"/>
    <property type="match status" value="1"/>
</dbReference>
<keyword evidence="2 5" id="KW-0689">Ribosomal protein</keyword>
<keyword evidence="3 5" id="KW-0687">Ribonucleoprotein</keyword>
<evidence type="ECO:0000256" key="3">
    <source>
        <dbReference type="ARBA" id="ARBA00023274"/>
    </source>
</evidence>
<dbReference type="GO" id="GO:0006412">
    <property type="term" value="P:translation"/>
    <property type="evidence" value="ECO:0007669"/>
    <property type="project" value="UniProtKB-UniRule"/>
</dbReference>
<organism evidence="8 9">
    <name type="scientific">Candidatus Falkowbacteria bacterium GW2011_GWE1_38_31</name>
    <dbReference type="NCBI Taxonomy" id="1618638"/>
    <lineage>
        <taxon>Bacteria</taxon>
        <taxon>Candidatus Falkowiibacteriota</taxon>
    </lineage>
</organism>
<dbReference type="Pfam" id="PF01632">
    <property type="entry name" value="Ribosomal_L35p"/>
    <property type="match status" value="1"/>
</dbReference>
<dbReference type="PANTHER" id="PTHR33343:SF1">
    <property type="entry name" value="LARGE RIBOSOMAL SUBUNIT PROTEIN BL35M"/>
    <property type="match status" value="1"/>
</dbReference>
<dbReference type="HAMAP" id="MF_00514">
    <property type="entry name" value="Ribosomal_bL35"/>
    <property type="match status" value="1"/>
</dbReference>
<evidence type="ECO:0000313" key="8">
    <source>
        <dbReference type="EMBL" id="KKQ70220.1"/>
    </source>
</evidence>
<protein>
    <recommendedName>
        <fullName evidence="4 5">Large ribosomal subunit protein bL35</fullName>
    </recommendedName>
</protein>
<sequence length="65" mass="7697">MPKVKTHKATAKRFVITKNNKIKQRKAGQDHYNARETGNTKRNKRRDIDTDKTIKKTIKKLMPYN</sequence>
<gene>
    <name evidence="5" type="primary">rpmI</name>
    <name evidence="8" type="ORF">US91_C0006G0059</name>
</gene>
<comment type="similarity">
    <text evidence="1 5 6">Belongs to the bacterial ribosomal protein bL35 family.</text>
</comment>
<proteinExistence type="inferred from homology"/>
<dbReference type="NCBIfam" id="TIGR00001">
    <property type="entry name" value="rpmI_bact"/>
    <property type="match status" value="1"/>
</dbReference>